<keyword evidence="2" id="KW-0805">Transcription regulation</keyword>
<dbReference type="InterPro" id="IPR037171">
    <property type="entry name" value="NagB/RpiA_transferase-like"/>
</dbReference>
<evidence type="ECO:0000259" key="5">
    <source>
        <dbReference type="Pfam" id="PF04198"/>
    </source>
</evidence>
<dbReference type="EMBL" id="RDRB01000002">
    <property type="protein sequence ID" value="ROU03642.1"/>
    <property type="molecule type" value="Genomic_DNA"/>
</dbReference>
<gene>
    <name evidence="6" type="ORF">EAT49_04920</name>
</gene>
<keyword evidence="3" id="KW-0238">DNA-binding</keyword>
<name>A0A3N2R821_9RHOB</name>
<evidence type="ECO:0000256" key="1">
    <source>
        <dbReference type="ARBA" id="ARBA00010466"/>
    </source>
</evidence>
<comment type="caution">
    <text evidence="6">The sequence shown here is derived from an EMBL/GenBank/DDBJ whole genome shotgun (WGS) entry which is preliminary data.</text>
</comment>
<dbReference type="AlphaFoldDB" id="A0A3N2R821"/>
<dbReference type="GO" id="GO:0003677">
    <property type="term" value="F:DNA binding"/>
    <property type="evidence" value="ECO:0007669"/>
    <property type="project" value="UniProtKB-KW"/>
</dbReference>
<evidence type="ECO:0000256" key="4">
    <source>
        <dbReference type="ARBA" id="ARBA00023163"/>
    </source>
</evidence>
<dbReference type="InterPro" id="IPR007324">
    <property type="entry name" value="Sugar-bd_dom_put"/>
</dbReference>
<evidence type="ECO:0000256" key="2">
    <source>
        <dbReference type="ARBA" id="ARBA00023015"/>
    </source>
</evidence>
<dbReference type="Proteomes" id="UP000268016">
    <property type="component" value="Unassembled WGS sequence"/>
</dbReference>
<organism evidence="6 7">
    <name type="scientific">Histidinibacterium lentulum</name>
    <dbReference type="NCBI Taxonomy" id="2480588"/>
    <lineage>
        <taxon>Bacteria</taxon>
        <taxon>Pseudomonadati</taxon>
        <taxon>Pseudomonadota</taxon>
        <taxon>Alphaproteobacteria</taxon>
        <taxon>Rhodobacterales</taxon>
        <taxon>Paracoccaceae</taxon>
        <taxon>Histidinibacterium</taxon>
    </lineage>
</organism>
<evidence type="ECO:0000313" key="6">
    <source>
        <dbReference type="EMBL" id="ROU03642.1"/>
    </source>
</evidence>
<dbReference type="Gene3D" id="3.40.50.1360">
    <property type="match status" value="1"/>
</dbReference>
<dbReference type="SUPFAM" id="SSF100950">
    <property type="entry name" value="NagB/RpiA/CoA transferase-like"/>
    <property type="match status" value="1"/>
</dbReference>
<keyword evidence="4" id="KW-0804">Transcription</keyword>
<evidence type="ECO:0000256" key="3">
    <source>
        <dbReference type="ARBA" id="ARBA00023125"/>
    </source>
</evidence>
<dbReference type="InterPro" id="IPR051054">
    <property type="entry name" value="SorC_transcr_regulators"/>
</dbReference>
<dbReference type="GO" id="GO:0030246">
    <property type="term" value="F:carbohydrate binding"/>
    <property type="evidence" value="ECO:0007669"/>
    <property type="project" value="InterPro"/>
</dbReference>
<reference evidence="6 7" key="1">
    <citation type="submission" date="2018-10" db="EMBL/GenBank/DDBJ databases">
        <title>Histidinibacterium lentulum gen. nov., sp. nov., a marine bacterium from the culture broth of Picochlorum sp. 122.</title>
        <authorList>
            <person name="Wang G."/>
        </authorList>
    </citation>
    <scope>NUCLEOTIDE SEQUENCE [LARGE SCALE GENOMIC DNA]</scope>
    <source>
        <strain evidence="6 7">B17</strain>
    </source>
</reference>
<dbReference type="PANTHER" id="PTHR34294">
    <property type="entry name" value="TRANSCRIPTIONAL REGULATOR-RELATED"/>
    <property type="match status" value="1"/>
</dbReference>
<evidence type="ECO:0000313" key="7">
    <source>
        <dbReference type="Proteomes" id="UP000268016"/>
    </source>
</evidence>
<dbReference type="PANTHER" id="PTHR34294:SF1">
    <property type="entry name" value="TRANSCRIPTIONAL REGULATOR LSRR"/>
    <property type="match status" value="1"/>
</dbReference>
<sequence length="318" mass="33997">MLTGKRQDDEIVQAAWLYYVGNLSQQQVSDRLGISRFKVNRMLADAREQGLVRISLEHRTSETLLLADRLAEAFGLAEVQVAPVPAPTADHDYERTAVGILAATYLARIGSGDKPRVIGVGWGRTLSAMADNLSGLVNRNLTFVSLMGSVTHASRTAPGDVCIRLASQTGGRAMLLPAPFVADSEEACVTILEQRLVRETLTVARNASHALMSVGECRDGAILFEAGLFSPAQIAELRRNSVVGDCCGVFFTADGAVADIPLNRCTPCVKPSEMGEMDVLITAAGATKAAATLAVLRAGFVNRLLIDETLARAILEEM</sequence>
<dbReference type="Gene3D" id="1.10.10.10">
    <property type="entry name" value="Winged helix-like DNA-binding domain superfamily/Winged helix DNA-binding domain"/>
    <property type="match status" value="1"/>
</dbReference>
<keyword evidence="7" id="KW-1185">Reference proteome</keyword>
<dbReference type="RefSeq" id="WP_123641177.1">
    <property type="nucleotide sequence ID" value="NZ_ML119082.1"/>
</dbReference>
<accession>A0A3N2R821</accession>
<dbReference type="Pfam" id="PF04198">
    <property type="entry name" value="Sugar-bind"/>
    <property type="match status" value="1"/>
</dbReference>
<feature type="domain" description="Sugar-binding" evidence="5">
    <location>
        <begin position="60"/>
        <end position="316"/>
    </location>
</feature>
<proteinExistence type="inferred from homology"/>
<protein>
    <submittedName>
        <fullName evidence="6">Transcriptional regulator</fullName>
    </submittedName>
</protein>
<dbReference type="InterPro" id="IPR036388">
    <property type="entry name" value="WH-like_DNA-bd_sf"/>
</dbReference>
<dbReference type="OrthoDB" id="9808171at2"/>
<comment type="similarity">
    <text evidence="1">Belongs to the SorC transcriptional regulatory family.</text>
</comment>